<dbReference type="SUPFAM" id="SSF53756">
    <property type="entry name" value="UDP-Glycosyltransferase/glycogen phosphorylase"/>
    <property type="match status" value="1"/>
</dbReference>
<gene>
    <name evidence="1" type="ORF">ACFPXP_04665</name>
</gene>
<keyword evidence="2" id="KW-1185">Reference proteome</keyword>
<dbReference type="EMBL" id="JBHSQV010000031">
    <property type="protein sequence ID" value="MFC5985719.1"/>
    <property type="molecule type" value="Genomic_DNA"/>
</dbReference>
<accession>A0ABW1IL40</accession>
<sequence length="342" mass="39064">MEKSKYKIIHVPLEIAGQVGMICDFTKKAGHHAAGYNYFPNTLKYNRIYEVSGVEQVKILEPATKVFDLFHFHNGYTILPGFKDVEMIRDAGKKMIMHHRGNDVRSRKRSARWNGYDNPYVYAEGSHPDADIDRNLRFFAKHMDAAIVQDFELYHYVIDYYAAEGKSVYMLPRLIDPAKTIPSYPSVHNKRPLIVHAPTNRLFKGSDIVIKVVEQLKKEIPLDFKLIEGMSHAEALRLYQEADIIIDQILCGAYGNLSVEGMALGKAVICYVRPDIVATLPSNFPVVSANPDTLYDRLKELALDSERRHTLGRMGRTFIEQYHDGDKIIPKLLAIYGHILQK</sequence>
<evidence type="ECO:0000313" key="1">
    <source>
        <dbReference type="EMBL" id="MFC5985719.1"/>
    </source>
</evidence>
<protein>
    <submittedName>
        <fullName evidence="1">Glycosyltransferase</fullName>
    </submittedName>
</protein>
<organism evidence="1 2">
    <name type="scientific">Marinicrinis lubricantis</name>
    <dbReference type="NCBI Taxonomy" id="2086470"/>
    <lineage>
        <taxon>Bacteria</taxon>
        <taxon>Bacillati</taxon>
        <taxon>Bacillota</taxon>
        <taxon>Bacilli</taxon>
        <taxon>Bacillales</taxon>
        <taxon>Paenibacillaceae</taxon>
    </lineage>
</organism>
<name>A0ABW1IL40_9BACL</name>
<reference evidence="2" key="1">
    <citation type="journal article" date="2019" name="Int. J. Syst. Evol. Microbiol.">
        <title>The Global Catalogue of Microorganisms (GCM) 10K type strain sequencing project: providing services to taxonomists for standard genome sequencing and annotation.</title>
        <authorList>
            <consortium name="The Broad Institute Genomics Platform"/>
            <consortium name="The Broad Institute Genome Sequencing Center for Infectious Disease"/>
            <person name="Wu L."/>
            <person name="Ma J."/>
        </authorList>
    </citation>
    <scope>NUCLEOTIDE SEQUENCE [LARGE SCALE GENOMIC DNA]</scope>
    <source>
        <strain evidence="2">CCM 8749</strain>
    </source>
</reference>
<proteinExistence type="predicted"/>
<evidence type="ECO:0000313" key="2">
    <source>
        <dbReference type="Proteomes" id="UP001596250"/>
    </source>
</evidence>
<dbReference type="RefSeq" id="WP_379892842.1">
    <property type="nucleotide sequence ID" value="NZ_CBCSCT010000023.1"/>
</dbReference>
<dbReference type="Gene3D" id="3.40.50.2000">
    <property type="entry name" value="Glycogen Phosphorylase B"/>
    <property type="match status" value="1"/>
</dbReference>
<comment type="caution">
    <text evidence="1">The sequence shown here is derived from an EMBL/GenBank/DDBJ whole genome shotgun (WGS) entry which is preliminary data.</text>
</comment>
<dbReference type="Proteomes" id="UP001596250">
    <property type="component" value="Unassembled WGS sequence"/>
</dbReference>